<dbReference type="PROSITE" id="PS00028">
    <property type="entry name" value="ZINC_FINGER_C2H2_1"/>
    <property type="match status" value="1"/>
</dbReference>
<dbReference type="CTD" id="26747"/>
<dbReference type="PANTHER" id="PTHR13309">
    <property type="entry name" value="NUCLEAR FRAGILE X MENTAL RETARDATION PROTEIN INTERACTING PROTEIN 1"/>
    <property type="match status" value="1"/>
</dbReference>
<organism evidence="3 4">
    <name type="scientific">Eublepharis macularius</name>
    <name type="common">Leopard gecko</name>
    <name type="synonym">Cyrtodactylus macularius</name>
    <dbReference type="NCBI Taxonomy" id="481883"/>
    <lineage>
        <taxon>Eukaryota</taxon>
        <taxon>Metazoa</taxon>
        <taxon>Chordata</taxon>
        <taxon>Craniata</taxon>
        <taxon>Vertebrata</taxon>
        <taxon>Euteleostomi</taxon>
        <taxon>Lepidosauria</taxon>
        <taxon>Squamata</taxon>
        <taxon>Bifurcata</taxon>
        <taxon>Gekkota</taxon>
        <taxon>Eublepharidae</taxon>
        <taxon>Eublepharinae</taxon>
        <taxon>Eublepharis</taxon>
    </lineage>
</organism>
<evidence type="ECO:0000313" key="4">
    <source>
        <dbReference type="RefSeq" id="XP_054829402.1"/>
    </source>
</evidence>
<feature type="region of interest" description="Disordered" evidence="1">
    <location>
        <begin position="172"/>
        <end position="249"/>
    </location>
</feature>
<dbReference type="GO" id="GO:0003723">
    <property type="term" value="F:RNA binding"/>
    <property type="evidence" value="ECO:0007669"/>
    <property type="project" value="InterPro"/>
</dbReference>
<evidence type="ECO:0000313" key="3">
    <source>
        <dbReference type="Proteomes" id="UP001190640"/>
    </source>
</evidence>
<feature type="domain" description="C2H2-type" evidence="2">
    <location>
        <begin position="73"/>
        <end position="93"/>
    </location>
</feature>
<dbReference type="PANTHER" id="PTHR13309:SF0">
    <property type="entry name" value="FMR1-INTERACTING PROTEIN NUFIP1"/>
    <property type="match status" value="1"/>
</dbReference>
<keyword evidence="3" id="KW-1185">Reference proteome</keyword>
<feature type="compositionally biased region" description="Pro residues" evidence="1">
    <location>
        <begin position="19"/>
        <end position="29"/>
    </location>
</feature>
<evidence type="ECO:0000259" key="2">
    <source>
        <dbReference type="PROSITE" id="PS00028"/>
    </source>
</evidence>
<dbReference type="InterPro" id="IPR013087">
    <property type="entry name" value="Znf_C2H2_type"/>
</dbReference>
<name>A0AA97J156_EUBMA</name>
<dbReference type="GO" id="GO:0000492">
    <property type="term" value="P:box C/D snoRNP assembly"/>
    <property type="evidence" value="ECO:0007669"/>
    <property type="project" value="TreeGrafter"/>
</dbReference>
<proteinExistence type="predicted"/>
<dbReference type="InterPro" id="IPR019496">
    <property type="entry name" value="NUFIP1_cons_dom"/>
</dbReference>
<evidence type="ECO:0000256" key="1">
    <source>
        <dbReference type="SAM" id="MobiDB-lite"/>
    </source>
</evidence>
<protein>
    <submittedName>
        <fullName evidence="4">FMR1-interacting protein NUFIP1</fullName>
    </submittedName>
</protein>
<feature type="compositionally biased region" description="Pro residues" evidence="1">
    <location>
        <begin position="1"/>
        <end position="12"/>
    </location>
</feature>
<sequence length="474" mass="52114">MSAWRLPPPPFPGRAGPGAWPPPAPPPRLPGGDYHFGKEWQAEQAGLPHCGAYQKNCKRKNRKRKQPVYTHYCDTCDRGFKNVAKYEEHLSQHRKCTEDGCDFSAHEKLVHIHWKNMHSPGAKRIKLDTLEEIAKWREERKKNFPTLANVAKKNMLQMGKEQRGEVLSTPQFGKMRGMWTPPQGKTLQQPRKEGPQTAGLWAASQSGDGNLLPNASGVGAEREPAGRDGDPLGLLATNDPDSDKEAGAAEEAAAAALGETIVPKQITSALSSLVANYGSLSENESEQDEPIKTAEKTMVENQAILRSIPPPSNIAHILKDTDHKEAAPCGAETLGRSNPCSERTRGPRRQRKTPWKTPKCRPTLLEMLLAKDIRHERNVVLQCIRYVIQNMLGLPSQAVSAGGLETGQALRNVEEGLFPGRRGGPIVTCCGFDPQLAEQRELADQNKEAALPQTSRASPAAEEDVWETTTLLSN</sequence>
<dbReference type="AlphaFoldDB" id="A0AA97J156"/>
<feature type="compositionally biased region" description="Basic and acidic residues" evidence="1">
    <location>
        <begin position="220"/>
        <end position="230"/>
    </location>
</feature>
<dbReference type="Pfam" id="PF10453">
    <property type="entry name" value="NUFIP1"/>
    <property type="match status" value="1"/>
</dbReference>
<accession>A0AA97J156</accession>
<gene>
    <name evidence="4" type="primary">NUFIP1</name>
</gene>
<feature type="region of interest" description="Disordered" evidence="1">
    <location>
        <begin position="444"/>
        <end position="474"/>
    </location>
</feature>
<feature type="region of interest" description="Disordered" evidence="1">
    <location>
        <begin position="328"/>
        <end position="357"/>
    </location>
</feature>
<reference evidence="4" key="1">
    <citation type="submission" date="2025-08" db="UniProtKB">
        <authorList>
            <consortium name="RefSeq"/>
        </authorList>
    </citation>
    <scope>IDENTIFICATION</scope>
    <source>
        <tissue evidence="4">Blood</tissue>
    </source>
</reference>
<dbReference type="KEGG" id="emc:129325632"/>
<dbReference type="RefSeq" id="XP_054829402.1">
    <property type="nucleotide sequence ID" value="XM_054973427.1"/>
</dbReference>
<dbReference type="SMART" id="SM00355">
    <property type="entry name" value="ZnF_C2H2"/>
    <property type="match status" value="2"/>
</dbReference>
<dbReference type="Proteomes" id="UP001190640">
    <property type="component" value="Chromosome 3"/>
</dbReference>
<feature type="region of interest" description="Disordered" evidence="1">
    <location>
        <begin position="1"/>
        <end position="36"/>
    </location>
</feature>
<dbReference type="InterPro" id="IPR039136">
    <property type="entry name" value="NUFIP1-like"/>
</dbReference>
<dbReference type="GeneID" id="129325632"/>
<dbReference type="GO" id="GO:0005634">
    <property type="term" value="C:nucleus"/>
    <property type="evidence" value="ECO:0007669"/>
    <property type="project" value="TreeGrafter"/>
</dbReference>